<keyword evidence="1" id="KW-0812">Transmembrane</keyword>
<feature type="transmembrane region" description="Helical" evidence="1">
    <location>
        <begin position="65"/>
        <end position="80"/>
    </location>
</feature>
<sequence>MTIALGLTAALSILLVVIELAHHSQQKPIHFFNAEGFIYLLIVAVGNIAATLTASAFIPAFEPKWFFLAFFGVFGFQALVKNMNLSFKDQGLLTIEEWISKAQSAAAAAAVESGVASESKKQMKLARSLADRLSLEEINSHLAANLGAEAAAEYVSIAQRSGGNEAIIKALALATQRYQVASHIEASGPSERSR</sequence>
<dbReference type="EMBL" id="CP021015">
    <property type="protein sequence ID" value="ATS83237.1"/>
    <property type="molecule type" value="Genomic_DNA"/>
</dbReference>
<evidence type="ECO:0000313" key="3">
    <source>
        <dbReference type="Proteomes" id="UP000230560"/>
    </source>
</evidence>
<accession>A0AB33F3J5</accession>
<keyword evidence="1" id="KW-1133">Transmembrane helix</keyword>
<dbReference type="Proteomes" id="UP000230560">
    <property type="component" value="Chromosome"/>
</dbReference>
<feature type="transmembrane region" description="Helical" evidence="1">
    <location>
        <begin position="37"/>
        <end position="58"/>
    </location>
</feature>
<protein>
    <submittedName>
        <fullName evidence="2">Uncharacterized protein</fullName>
    </submittedName>
</protein>
<name>A0AB33F3J5_XANCI</name>
<evidence type="ECO:0000256" key="1">
    <source>
        <dbReference type="SAM" id="Phobius"/>
    </source>
</evidence>
<organism evidence="2 3">
    <name type="scientific">Xanthomonas citri pv. phaseoli var. fuscans</name>
    <dbReference type="NCBI Taxonomy" id="473423"/>
    <lineage>
        <taxon>Bacteria</taxon>
        <taxon>Pseudomonadati</taxon>
        <taxon>Pseudomonadota</taxon>
        <taxon>Gammaproteobacteria</taxon>
        <taxon>Lysobacterales</taxon>
        <taxon>Lysobacteraceae</taxon>
        <taxon>Xanthomonas</taxon>
    </lineage>
</organism>
<gene>
    <name evidence="2" type="ORF">XcfCFBP6991P_04100</name>
</gene>
<proteinExistence type="predicted"/>
<dbReference type="AlphaFoldDB" id="A0AB33F3J5"/>
<keyword evidence="1" id="KW-0472">Membrane</keyword>
<reference evidence="2 3" key="1">
    <citation type="journal article" date="2017" name="BMC Genomics">
        <title>Xanthomonas adaptation to common bean is associated with horizontal transfers of genes encoding TAL effectors.</title>
        <authorList>
            <person name="Ruh M."/>
            <person name="Briand M."/>
            <person name="Bonneau S."/>
            <person name="Jacques M.A."/>
            <person name="Chen N.W.G."/>
        </authorList>
    </citation>
    <scope>NUCLEOTIDE SEQUENCE [LARGE SCALE GENOMIC DNA]</scope>
    <source>
        <strain evidence="2 3">CFBP6991</strain>
    </source>
</reference>
<evidence type="ECO:0000313" key="2">
    <source>
        <dbReference type="EMBL" id="ATS83237.1"/>
    </source>
</evidence>